<reference evidence="2 3" key="1">
    <citation type="submission" date="2018-08" db="EMBL/GenBank/DDBJ databases">
        <title>Lactobacillus suantsai sp. nov., isolated from traditional fermented suan-tsai in Taiwan.</title>
        <authorList>
            <person name="Huang C.-H."/>
        </authorList>
    </citation>
    <scope>NUCLEOTIDE SEQUENCE [LARGE SCALE GENOMIC DNA]</scope>
    <source>
        <strain evidence="2 3">BCRC 12945</strain>
    </source>
</reference>
<dbReference type="EMBL" id="QXIL01000002">
    <property type="protein sequence ID" value="RXI79753.1"/>
    <property type="molecule type" value="Genomic_DNA"/>
</dbReference>
<feature type="transmembrane region" description="Helical" evidence="1">
    <location>
        <begin position="21"/>
        <end position="43"/>
    </location>
</feature>
<evidence type="ECO:0000313" key="2">
    <source>
        <dbReference type="EMBL" id="RXI79753.1"/>
    </source>
</evidence>
<evidence type="ECO:0000256" key="1">
    <source>
        <dbReference type="SAM" id="Phobius"/>
    </source>
</evidence>
<keyword evidence="3" id="KW-1185">Reference proteome</keyword>
<keyword evidence="1" id="KW-1133">Transmembrane helix</keyword>
<dbReference type="RefSeq" id="WP_129031241.1">
    <property type="nucleotide sequence ID" value="NZ_QXIL01000002.1"/>
</dbReference>
<sequence length="75" mass="8561">MLRPRRRVGHLKPKRRNRGWLLPDALLALSIVALTLVMSYQALQVTQHVERVREARLASARLAHDRALEKELAGS</sequence>
<gene>
    <name evidence="2" type="ORF">DXH47_01050</name>
</gene>
<dbReference type="OrthoDB" id="2311140at2"/>
<name>A0A4Q0VJZ1_9LACO</name>
<keyword evidence="1" id="KW-0812">Transmembrane</keyword>
<dbReference type="Proteomes" id="UP000290602">
    <property type="component" value="Unassembled WGS sequence"/>
</dbReference>
<proteinExistence type="predicted"/>
<dbReference type="AlphaFoldDB" id="A0A4Q0VJZ1"/>
<accession>A0A4Q0VJZ1</accession>
<evidence type="ECO:0000313" key="3">
    <source>
        <dbReference type="Proteomes" id="UP000290602"/>
    </source>
</evidence>
<protein>
    <submittedName>
        <fullName evidence="2">Uncharacterized protein</fullName>
    </submittedName>
</protein>
<keyword evidence="1" id="KW-0472">Membrane</keyword>
<comment type="caution">
    <text evidence="2">The sequence shown here is derived from an EMBL/GenBank/DDBJ whole genome shotgun (WGS) entry which is preliminary data.</text>
</comment>
<organism evidence="2 3">
    <name type="scientific">Levilactobacillus suantsaii</name>
    <dbReference type="NCBI Taxonomy" id="2292255"/>
    <lineage>
        <taxon>Bacteria</taxon>
        <taxon>Bacillati</taxon>
        <taxon>Bacillota</taxon>
        <taxon>Bacilli</taxon>
        <taxon>Lactobacillales</taxon>
        <taxon>Lactobacillaceae</taxon>
        <taxon>Levilactobacillus</taxon>
    </lineage>
</organism>